<gene>
    <name evidence="1" type="ORF">ACFFUT_18860</name>
</gene>
<proteinExistence type="predicted"/>
<evidence type="ECO:0000313" key="1">
    <source>
        <dbReference type="EMBL" id="MFB9233859.1"/>
    </source>
</evidence>
<evidence type="ECO:0000313" key="2">
    <source>
        <dbReference type="Proteomes" id="UP001589683"/>
    </source>
</evidence>
<comment type="caution">
    <text evidence="1">The sequence shown here is derived from an EMBL/GenBank/DDBJ whole genome shotgun (WGS) entry which is preliminary data.</text>
</comment>
<name>A0ABV5JKE5_9RHOB</name>
<sequence length="89" mass="10418">MRTRSRSPKKAKDEQAFPIRIRVKVPEDGYGRQYTEIHEWLLEHAGRDNFAWNSDSIPGIEASAFYFNDLAIAARFLDRFNLDLVSWSK</sequence>
<reference evidence="1 2" key="1">
    <citation type="submission" date="2024-09" db="EMBL/GenBank/DDBJ databases">
        <authorList>
            <person name="Sun Q."/>
            <person name="Mori K."/>
        </authorList>
    </citation>
    <scope>NUCLEOTIDE SEQUENCE [LARGE SCALE GENOMIC DNA]</scope>
    <source>
        <strain evidence="1 2">CECT 8726</strain>
    </source>
</reference>
<keyword evidence="2" id="KW-1185">Reference proteome</keyword>
<dbReference type="RefSeq" id="WP_213887256.1">
    <property type="nucleotide sequence ID" value="NZ_JAGFNU010000001.1"/>
</dbReference>
<dbReference type="Proteomes" id="UP001589683">
    <property type="component" value="Unassembled WGS sequence"/>
</dbReference>
<accession>A0ABV5JKE5</accession>
<organism evidence="1 2">
    <name type="scientific">Pseudohalocynthiibacter aestuariivivens</name>
    <dbReference type="NCBI Taxonomy" id="1591409"/>
    <lineage>
        <taxon>Bacteria</taxon>
        <taxon>Pseudomonadati</taxon>
        <taxon>Pseudomonadota</taxon>
        <taxon>Alphaproteobacteria</taxon>
        <taxon>Rhodobacterales</taxon>
        <taxon>Paracoccaceae</taxon>
        <taxon>Pseudohalocynthiibacter</taxon>
    </lineage>
</organism>
<dbReference type="EMBL" id="JBHMEA010000052">
    <property type="protein sequence ID" value="MFB9233859.1"/>
    <property type="molecule type" value="Genomic_DNA"/>
</dbReference>
<protein>
    <submittedName>
        <fullName evidence="1">Uncharacterized protein</fullName>
    </submittedName>
</protein>